<reference evidence="1 2" key="1">
    <citation type="submission" date="2005-09" db="EMBL/GenBank/DDBJ databases">
        <authorList>
            <person name="Mural R.J."/>
            <person name="Li P.W."/>
            <person name="Adams M.D."/>
            <person name="Amanatides P.G."/>
            <person name="Baden-Tillson H."/>
            <person name="Barnstead M."/>
            <person name="Chin S.H."/>
            <person name="Dew I."/>
            <person name="Evans C.A."/>
            <person name="Ferriera S."/>
            <person name="Flanigan M."/>
            <person name="Fosler C."/>
            <person name="Glodek A."/>
            <person name="Gu Z."/>
            <person name="Holt R.A."/>
            <person name="Jennings D."/>
            <person name="Kraft C.L."/>
            <person name="Lu F."/>
            <person name="Nguyen T."/>
            <person name="Nusskern D.R."/>
            <person name="Pfannkoch C.M."/>
            <person name="Sitter C."/>
            <person name="Sutton G.G."/>
            <person name="Venter J.C."/>
            <person name="Wang Z."/>
            <person name="Woodage T."/>
            <person name="Zheng X.H."/>
            <person name="Zhong F."/>
        </authorList>
    </citation>
    <scope>NUCLEOTIDE SEQUENCE [LARGE SCALE GENOMIC DNA]</scope>
    <source>
        <strain>BN</strain>
        <strain evidence="2">Sprague-Dawley</strain>
    </source>
</reference>
<name>A6K0M7_RAT</name>
<proteinExistence type="predicted"/>
<protein>
    <submittedName>
        <fullName evidence="1">RCG52389</fullName>
    </submittedName>
</protein>
<evidence type="ECO:0000313" key="2">
    <source>
        <dbReference type="Proteomes" id="UP000234681"/>
    </source>
</evidence>
<dbReference type="EMBL" id="CH474011">
    <property type="protein sequence ID" value="EDL88191.1"/>
    <property type="molecule type" value="Genomic_DNA"/>
</dbReference>
<organism evidence="1 2">
    <name type="scientific">Rattus norvegicus</name>
    <name type="common">Rat</name>
    <dbReference type="NCBI Taxonomy" id="10116"/>
    <lineage>
        <taxon>Eukaryota</taxon>
        <taxon>Metazoa</taxon>
        <taxon>Chordata</taxon>
        <taxon>Craniata</taxon>
        <taxon>Vertebrata</taxon>
        <taxon>Euteleostomi</taxon>
        <taxon>Mammalia</taxon>
        <taxon>Eutheria</taxon>
        <taxon>Euarchontoglires</taxon>
        <taxon>Glires</taxon>
        <taxon>Rodentia</taxon>
        <taxon>Myomorpha</taxon>
        <taxon>Muroidea</taxon>
        <taxon>Muridae</taxon>
        <taxon>Murinae</taxon>
        <taxon>Rattus</taxon>
    </lineage>
</organism>
<dbReference type="Proteomes" id="UP000234681">
    <property type="component" value="Chromosome 4"/>
</dbReference>
<accession>A6K0M7</accession>
<evidence type="ECO:0000313" key="1">
    <source>
        <dbReference type="EMBL" id="EDL88191.1"/>
    </source>
</evidence>
<sequence>MSGLRLKTELKGTSVAANHRQHPRNKCASSAIALVCMTVRFADLFPREICLF</sequence>
<dbReference type="AlphaFoldDB" id="A6K0M7"/>
<gene>
    <name evidence="1" type="ORF">rCG_52389</name>
</gene>